<reference evidence="1 2" key="1">
    <citation type="submission" date="2024-01" db="EMBL/GenBank/DDBJ databases">
        <title>The complete chloroplast genome sequence of Lithospermum erythrorhizon: insights into the phylogenetic relationship among Boraginaceae species and the maternal lineages of purple gromwells.</title>
        <authorList>
            <person name="Okada T."/>
            <person name="Watanabe K."/>
        </authorList>
    </citation>
    <scope>NUCLEOTIDE SEQUENCE [LARGE SCALE GENOMIC DNA]</scope>
</reference>
<keyword evidence="2" id="KW-1185">Reference proteome</keyword>
<proteinExistence type="predicted"/>
<accession>A0AAV3RBT9</accession>
<comment type="caution">
    <text evidence="1">The sequence shown here is derived from an EMBL/GenBank/DDBJ whole genome shotgun (WGS) entry which is preliminary data.</text>
</comment>
<organism evidence="1 2">
    <name type="scientific">Lithospermum erythrorhizon</name>
    <name type="common">Purple gromwell</name>
    <name type="synonym">Lithospermum officinale var. erythrorhizon</name>
    <dbReference type="NCBI Taxonomy" id="34254"/>
    <lineage>
        <taxon>Eukaryota</taxon>
        <taxon>Viridiplantae</taxon>
        <taxon>Streptophyta</taxon>
        <taxon>Embryophyta</taxon>
        <taxon>Tracheophyta</taxon>
        <taxon>Spermatophyta</taxon>
        <taxon>Magnoliopsida</taxon>
        <taxon>eudicotyledons</taxon>
        <taxon>Gunneridae</taxon>
        <taxon>Pentapetalae</taxon>
        <taxon>asterids</taxon>
        <taxon>lamiids</taxon>
        <taxon>Boraginales</taxon>
        <taxon>Boraginaceae</taxon>
        <taxon>Boraginoideae</taxon>
        <taxon>Lithospermeae</taxon>
        <taxon>Lithospermum</taxon>
    </lineage>
</organism>
<gene>
    <name evidence="1" type="ORF">LIER_41407</name>
</gene>
<protein>
    <submittedName>
        <fullName evidence="1">Uncharacterized protein</fullName>
    </submittedName>
</protein>
<name>A0AAV3RBT9_LITER</name>
<evidence type="ECO:0000313" key="2">
    <source>
        <dbReference type="Proteomes" id="UP001454036"/>
    </source>
</evidence>
<dbReference type="Proteomes" id="UP001454036">
    <property type="component" value="Unassembled WGS sequence"/>
</dbReference>
<dbReference type="AlphaFoldDB" id="A0AAV3RBT9"/>
<dbReference type="EMBL" id="BAABME010025810">
    <property type="protein sequence ID" value="GAA0172801.1"/>
    <property type="molecule type" value="Genomic_DNA"/>
</dbReference>
<sequence length="138" mass="15829">MKVDSLNKVMDNCLPDWQFIHNVVPGHVGRIIVALRGVVCKVVERSKMEQHMWFEVHPVGKSSFFLSAVYASNDYVKRRRLWKSLVDGKRDGVPWFIATDFNVERCVEQIVGGFVPQDCAMEEFHECLEEIDVTEAAS</sequence>
<evidence type="ECO:0000313" key="1">
    <source>
        <dbReference type="EMBL" id="GAA0172801.1"/>
    </source>
</evidence>